<dbReference type="STRING" id="30019.A0A0M5JCA5"/>
<evidence type="ECO:0000256" key="1">
    <source>
        <dbReference type="PROSITE-ProRule" id="PRU00191"/>
    </source>
</evidence>
<protein>
    <submittedName>
        <fullName evidence="3">CG15529</fullName>
    </submittedName>
</protein>
<dbReference type="Gene3D" id="3.30.505.10">
    <property type="entry name" value="SH2 domain"/>
    <property type="match status" value="1"/>
</dbReference>
<dbReference type="AlphaFoldDB" id="A0A0M5JCA5"/>
<dbReference type="SMART" id="SM00252">
    <property type="entry name" value="SH2"/>
    <property type="match status" value="1"/>
</dbReference>
<accession>A0A0M5JCA5</accession>
<evidence type="ECO:0000259" key="2">
    <source>
        <dbReference type="PROSITE" id="PS50001"/>
    </source>
</evidence>
<dbReference type="CDD" id="cd00173">
    <property type="entry name" value="SH2"/>
    <property type="match status" value="1"/>
</dbReference>
<name>A0A0M5JCA5_DROBS</name>
<dbReference type="SUPFAM" id="SSF55550">
    <property type="entry name" value="SH2 domain"/>
    <property type="match status" value="1"/>
</dbReference>
<keyword evidence="4" id="KW-1185">Reference proteome</keyword>
<proteinExistence type="predicted"/>
<evidence type="ECO:0000313" key="4">
    <source>
        <dbReference type="Proteomes" id="UP000494163"/>
    </source>
</evidence>
<dbReference type="EMBL" id="CP012526">
    <property type="protein sequence ID" value="ALC46244.1"/>
    <property type="molecule type" value="Genomic_DNA"/>
</dbReference>
<dbReference type="OrthoDB" id="10044490at2759"/>
<sequence>MCWWARVYCTVLQNLFARFYDKLSEQNCACYRQRCGGSCCGGYRRQSSNDDAAKRVSIALSDDERPQHDYVIVDEADANYVEIEQRAIETESYYFTVDRATAEHMLAERENGACLVRPFKASDLYIKYVVSIYADQQYYHLFVRQIDGRQRYGIGQLKAYERHFASPCEIIEFYMQHALLCSNKQRSQSVQLKPISCA</sequence>
<evidence type="ECO:0000313" key="3">
    <source>
        <dbReference type="EMBL" id="ALC46244.1"/>
    </source>
</evidence>
<dbReference type="InterPro" id="IPR000980">
    <property type="entry name" value="SH2"/>
</dbReference>
<reference evidence="3 4" key="1">
    <citation type="submission" date="2015-08" db="EMBL/GenBank/DDBJ databases">
        <title>Ancestral chromatin configuration constrains chromatin evolution on differentiating sex chromosomes in Drosophila.</title>
        <authorList>
            <person name="Zhou Q."/>
            <person name="Bachtrog D."/>
        </authorList>
    </citation>
    <scope>NUCLEOTIDE SEQUENCE [LARGE SCALE GENOMIC DNA]</scope>
    <source>
        <tissue evidence="3">Whole larvae</tissue>
    </source>
</reference>
<dbReference type="InterPro" id="IPR036860">
    <property type="entry name" value="SH2_dom_sf"/>
</dbReference>
<dbReference type="PROSITE" id="PS50001">
    <property type="entry name" value="SH2"/>
    <property type="match status" value="1"/>
</dbReference>
<keyword evidence="1" id="KW-0727">SH2 domain</keyword>
<feature type="domain" description="SH2" evidence="2">
    <location>
        <begin position="92"/>
        <end position="195"/>
    </location>
</feature>
<organism evidence="3 4">
    <name type="scientific">Drosophila busckii</name>
    <name type="common">Fruit fly</name>
    <dbReference type="NCBI Taxonomy" id="30019"/>
    <lineage>
        <taxon>Eukaryota</taxon>
        <taxon>Metazoa</taxon>
        <taxon>Ecdysozoa</taxon>
        <taxon>Arthropoda</taxon>
        <taxon>Hexapoda</taxon>
        <taxon>Insecta</taxon>
        <taxon>Pterygota</taxon>
        <taxon>Neoptera</taxon>
        <taxon>Endopterygota</taxon>
        <taxon>Diptera</taxon>
        <taxon>Brachycera</taxon>
        <taxon>Muscomorpha</taxon>
        <taxon>Ephydroidea</taxon>
        <taxon>Drosophilidae</taxon>
        <taxon>Drosophila</taxon>
    </lineage>
</organism>
<gene>
    <name evidence="3" type="ORF">Dbus_chr3Rg994</name>
</gene>
<dbReference type="Proteomes" id="UP000494163">
    <property type="component" value="Chromosome 3R"/>
</dbReference>
<dbReference type="OMA" id="ATDVCIK"/>